<sequence length="33" mass="3677">MAAFAEDGANIMIENGWLEEPPMAVDRDELINN</sequence>
<reference evidence="1 2" key="1">
    <citation type="submission" date="2022-06" db="EMBL/GenBank/DDBJ databases">
        <authorList>
            <person name="Jeon C.O."/>
        </authorList>
    </citation>
    <scope>NUCLEOTIDE SEQUENCE [LARGE SCALE GENOMIC DNA]</scope>
    <source>
        <strain evidence="1 2">KCTC 13943</strain>
    </source>
</reference>
<dbReference type="EMBL" id="JAMQCR010000003">
    <property type="protein sequence ID" value="MCM2535776.1"/>
    <property type="molecule type" value="Genomic_DNA"/>
</dbReference>
<protein>
    <submittedName>
        <fullName evidence="1">DUF3231 family protein</fullName>
    </submittedName>
</protein>
<gene>
    <name evidence="1" type="ORF">NDK43_30245</name>
</gene>
<proteinExistence type="predicted"/>
<evidence type="ECO:0000313" key="1">
    <source>
        <dbReference type="EMBL" id="MCM2535776.1"/>
    </source>
</evidence>
<organism evidence="1 2">
    <name type="scientific">Neobacillus pocheonensis</name>
    <dbReference type="NCBI Taxonomy" id="363869"/>
    <lineage>
        <taxon>Bacteria</taxon>
        <taxon>Bacillati</taxon>
        <taxon>Bacillota</taxon>
        <taxon>Bacilli</taxon>
        <taxon>Bacillales</taxon>
        <taxon>Bacillaceae</taxon>
        <taxon>Neobacillus</taxon>
    </lineage>
</organism>
<comment type="caution">
    <text evidence="1">The sequence shown here is derived from an EMBL/GenBank/DDBJ whole genome shotgun (WGS) entry which is preliminary data.</text>
</comment>
<name>A0ABT0WHJ6_9BACI</name>
<evidence type="ECO:0000313" key="2">
    <source>
        <dbReference type="Proteomes" id="UP001523262"/>
    </source>
</evidence>
<keyword evidence="2" id="KW-1185">Reference proteome</keyword>
<accession>A0ABT0WHJ6</accession>
<dbReference type="Proteomes" id="UP001523262">
    <property type="component" value="Unassembled WGS sequence"/>
</dbReference>